<dbReference type="AlphaFoldDB" id="A0A841CJ17"/>
<dbReference type="GO" id="GO:0046306">
    <property type="term" value="P:alkanesulfonate catabolic process"/>
    <property type="evidence" value="ECO:0007669"/>
    <property type="project" value="TreeGrafter"/>
</dbReference>
<dbReference type="InterPro" id="IPR050172">
    <property type="entry name" value="SsuD_RutA_monooxygenase"/>
</dbReference>
<evidence type="ECO:0000259" key="5">
    <source>
        <dbReference type="Pfam" id="PF00296"/>
    </source>
</evidence>
<evidence type="ECO:0000256" key="1">
    <source>
        <dbReference type="ARBA" id="ARBA00022630"/>
    </source>
</evidence>
<evidence type="ECO:0000256" key="2">
    <source>
        <dbReference type="ARBA" id="ARBA00022643"/>
    </source>
</evidence>
<evidence type="ECO:0000256" key="3">
    <source>
        <dbReference type="ARBA" id="ARBA00023002"/>
    </source>
</evidence>
<name>A0A841CJ17_9PSEU</name>
<dbReference type="Proteomes" id="UP000547510">
    <property type="component" value="Unassembled WGS sequence"/>
</dbReference>
<sequence length="311" mass="33853">MHTPTRFSLGAPGDPDLLVPFARRAEELGFGGLWTQDTLNGANFSLDGLHVLSHLAAVTERVRLGIGVLYSGRRNPAVLARELATVDQLCRGRLTVGLGVGNAYHRGTLAALGIDTTRPVRRLVEGIEVLRALWSREDYHGELYSFAGVRSQPEPVQRPGPPIWIGARAEPALRRAVRIADGWTGAAPVSTADFLRQLDVVRRELAATGRDPTGFAVSKSVYLAVEDTVQRARERLAPVFDRSFGANPVYDATDMADRVAVFGPPDHCAEQLRELVDAGVDELILYPMYDRLDQLDGFAEVVASLVGAPRP</sequence>
<dbReference type="PANTHER" id="PTHR42847:SF4">
    <property type="entry name" value="ALKANESULFONATE MONOOXYGENASE-RELATED"/>
    <property type="match status" value="1"/>
</dbReference>
<dbReference type="InterPro" id="IPR036661">
    <property type="entry name" value="Luciferase-like_sf"/>
</dbReference>
<keyword evidence="1" id="KW-0285">Flavoprotein</keyword>
<dbReference type="GO" id="GO:0008726">
    <property type="term" value="F:alkanesulfonate monooxygenase activity"/>
    <property type="evidence" value="ECO:0007669"/>
    <property type="project" value="TreeGrafter"/>
</dbReference>
<evidence type="ECO:0000256" key="4">
    <source>
        <dbReference type="ARBA" id="ARBA00023033"/>
    </source>
</evidence>
<organism evidence="6 7">
    <name type="scientific">Saccharothrix tamanrassetensis</name>
    <dbReference type="NCBI Taxonomy" id="1051531"/>
    <lineage>
        <taxon>Bacteria</taxon>
        <taxon>Bacillati</taxon>
        <taxon>Actinomycetota</taxon>
        <taxon>Actinomycetes</taxon>
        <taxon>Pseudonocardiales</taxon>
        <taxon>Pseudonocardiaceae</taxon>
        <taxon>Saccharothrix</taxon>
    </lineage>
</organism>
<dbReference type="PANTHER" id="PTHR42847">
    <property type="entry name" value="ALKANESULFONATE MONOOXYGENASE"/>
    <property type="match status" value="1"/>
</dbReference>
<protein>
    <submittedName>
        <fullName evidence="6">Alkanesulfonate monooxygenase SsuD/methylene tetrahydromethanopterin reductase-like flavin-dependent oxidoreductase (Luciferase family)</fullName>
    </submittedName>
</protein>
<dbReference type="InterPro" id="IPR011251">
    <property type="entry name" value="Luciferase-like_dom"/>
</dbReference>
<comment type="caution">
    <text evidence="6">The sequence shown here is derived from an EMBL/GenBank/DDBJ whole genome shotgun (WGS) entry which is preliminary data.</text>
</comment>
<keyword evidence="2" id="KW-0288">FMN</keyword>
<dbReference type="Pfam" id="PF00296">
    <property type="entry name" value="Bac_luciferase"/>
    <property type="match status" value="1"/>
</dbReference>
<keyword evidence="4 6" id="KW-0503">Monooxygenase</keyword>
<reference evidence="6 7" key="1">
    <citation type="submission" date="2020-08" db="EMBL/GenBank/DDBJ databases">
        <title>Genomic Encyclopedia of Type Strains, Phase III (KMG-III): the genomes of soil and plant-associated and newly described type strains.</title>
        <authorList>
            <person name="Whitman W."/>
        </authorList>
    </citation>
    <scope>NUCLEOTIDE SEQUENCE [LARGE SCALE GENOMIC DNA]</scope>
    <source>
        <strain evidence="6 7">CECT 8640</strain>
    </source>
</reference>
<accession>A0A841CJ17</accession>
<dbReference type="SUPFAM" id="SSF51679">
    <property type="entry name" value="Bacterial luciferase-like"/>
    <property type="match status" value="1"/>
</dbReference>
<gene>
    <name evidence="6" type="ORF">FHS29_003566</name>
</gene>
<dbReference type="EMBL" id="JACHJN010000005">
    <property type="protein sequence ID" value="MBB5956973.1"/>
    <property type="molecule type" value="Genomic_DNA"/>
</dbReference>
<evidence type="ECO:0000313" key="6">
    <source>
        <dbReference type="EMBL" id="MBB5956973.1"/>
    </source>
</evidence>
<keyword evidence="7" id="KW-1185">Reference proteome</keyword>
<proteinExistence type="predicted"/>
<evidence type="ECO:0000313" key="7">
    <source>
        <dbReference type="Proteomes" id="UP000547510"/>
    </source>
</evidence>
<feature type="domain" description="Luciferase-like" evidence="5">
    <location>
        <begin position="9"/>
        <end position="282"/>
    </location>
</feature>
<dbReference type="Gene3D" id="3.20.20.30">
    <property type="entry name" value="Luciferase-like domain"/>
    <property type="match status" value="1"/>
</dbReference>
<dbReference type="RefSeq" id="WP_184691741.1">
    <property type="nucleotide sequence ID" value="NZ_JACHJN010000005.1"/>
</dbReference>
<keyword evidence="3" id="KW-0560">Oxidoreductase</keyword>